<sequence>MEITKREVTLSVTIIAIMLLIGFVIGSKISDSELDNNEKYNKALKIESAELFQYGMNTNVGNAFVFGDLEAVDTVSYPEVKGEYLYIKRVKERYTSHTRVVRSGKTTTVQTYWTWDKVGSESKHSESIKFLGAEFDYSKINRPKTNHIDTVKESSRIRYKFYACKSKYSGTIFTELKNGTISDKSDFYRDMTINETVKRLEVRTGTIIFWIFWITLIIGAVYGFYYLDNNWLNR</sequence>
<keyword evidence="1" id="KW-0472">Membrane</keyword>
<dbReference type="Proteomes" id="UP000768462">
    <property type="component" value="Unassembled WGS sequence"/>
</dbReference>
<evidence type="ECO:0000313" key="3">
    <source>
        <dbReference type="Proteomes" id="UP000768462"/>
    </source>
</evidence>
<keyword evidence="1" id="KW-0812">Transmembrane</keyword>
<name>A0A927ZNF7_9CLOT</name>
<evidence type="ECO:0000313" key="2">
    <source>
        <dbReference type="EMBL" id="MBE6061871.1"/>
    </source>
</evidence>
<feature type="transmembrane region" description="Helical" evidence="1">
    <location>
        <begin position="12"/>
        <end position="29"/>
    </location>
</feature>
<comment type="caution">
    <text evidence="2">The sequence shown here is derived from an EMBL/GenBank/DDBJ whole genome shotgun (WGS) entry which is preliminary data.</text>
</comment>
<gene>
    <name evidence="2" type="ORF">E7215_17170</name>
</gene>
<dbReference type="AlphaFoldDB" id="A0A927ZNF7"/>
<feature type="transmembrane region" description="Helical" evidence="1">
    <location>
        <begin position="207"/>
        <end position="227"/>
    </location>
</feature>
<evidence type="ECO:0000256" key="1">
    <source>
        <dbReference type="SAM" id="Phobius"/>
    </source>
</evidence>
<protein>
    <submittedName>
        <fullName evidence="2">Uncharacterized protein</fullName>
    </submittedName>
</protein>
<proteinExistence type="predicted"/>
<accession>A0A927ZNF7</accession>
<reference evidence="2" key="1">
    <citation type="submission" date="2019-04" db="EMBL/GenBank/DDBJ databases">
        <title>Evolution of Biomass-Degrading Anaerobic Consortia Revealed by Metagenomics.</title>
        <authorList>
            <person name="Peng X."/>
        </authorList>
    </citation>
    <scope>NUCLEOTIDE SEQUENCE</scope>
    <source>
        <strain evidence="2">SIG254</strain>
    </source>
</reference>
<keyword evidence="1" id="KW-1133">Transmembrane helix</keyword>
<dbReference type="EMBL" id="SVCM01000206">
    <property type="protein sequence ID" value="MBE6061871.1"/>
    <property type="molecule type" value="Genomic_DNA"/>
</dbReference>
<organism evidence="2 3">
    <name type="scientific">Clostridium sulfidigenes</name>
    <dbReference type="NCBI Taxonomy" id="318464"/>
    <lineage>
        <taxon>Bacteria</taxon>
        <taxon>Bacillati</taxon>
        <taxon>Bacillota</taxon>
        <taxon>Clostridia</taxon>
        <taxon>Eubacteriales</taxon>
        <taxon>Clostridiaceae</taxon>
        <taxon>Clostridium</taxon>
    </lineage>
</organism>